<keyword evidence="4" id="KW-0762">Sugar transport</keyword>
<gene>
    <name evidence="9" type="ORF">PVAND_004984</name>
</gene>
<dbReference type="EMBL" id="JADBJN010000002">
    <property type="protein sequence ID" value="KAG5675045.1"/>
    <property type="molecule type" value="Genomic_DNA"/>
</dbReference>
<dbReference type="PANTHER" id="PTHR10778">
    <property type="entry name" value="SOLUTE CARRIER FAMILY 35 MEMBER B"/>
    <property type="match status" value="1"/>
</dbReference>
<evidence type="ECO:0000256" key="3">
    <source>
        <dbReference type="ARBA" id="ARBA00022448"/>
    </source>
</evidence>
<dbReference type="GO" id="GO:0005789">
    <property type="term" value="C:endoplasmic reticulum membrane"/>
    <property type="evidence" value="ECO:0007669"/>
    <property type="project" value="TreeGrafter"/>
</dbReference>
<dbReference type="GO" id="GO:0005464">
    <property type="term" value="F:UDP-xylose transmembrane transporter activity"/>
    <property type="evidence" value="ECO:0007669"/>
    <property type="project" value="TreeGrafter"/>
</dbReference>
<dbReference type="GO" id="GO:0005462">
    <property type="term" value="F:UDP-N-acetylglucosamine transmembrane transporter activity"/>
    <property type="evidence" value="ECO:0007669"/>
    <property type="project" value="TreeGrafter"/>
</dbReference>
<evidence type="ECO:0000313" key="9">
    <source>
        <dbReference type="EMBL" id="KAG5675045.1"/>
    </source>
</evidence>
<dbReference type="PANTHER" id="PTHR10778:SF4">
    <property type="entry name" value="NUCLEOTIDE SUGAR TRANSPORTER SLC35B4"/>
    <property type="match status" value="1"/>
</dbReference>
<dbReference type="Pfam" id="PF08449">
    <property type="entry name" value="UAA"/>
    <property type="match status" value="1"/>
</dbReference>
<dbReference type="PROSITE" id="PS51257">
    <property type="entry name" value="PROKAR_LIPOPROTEIN"/>
    <property type="match status" value="1"/>
</dbReference>
<sequence length="358" mass="40810">MELKAVLAIFGVFIGCCSNIVCLELIVKYDKGAGHLVTFTQFLFVACHGLFATSKFFAVKRIISLKDYITLVTMFFISTICNNYAFNFNIPMPLLMIFRSGSLMANMIMGIIILNKSYDALKYISVILITIGICICTIVSGMNLNLKDEKKTNENNYGYSVLFWWSIGILLMTISLFVSALMGLYQETLYKKNGKHPDEALFYTHLLPLPFFIPLARNIFQHTEIAFQSEPIFIPILELAIPCQVLYLIANMITQYICIRSVYVLTTECTSLTVTLVVTLRKFASLIFSIFYFNNPFTSAHWIGTIFVFIGTVIFVEIIPKMKESCDKSRSKSVDKIYFESIEPRAHIKYQELSSNEK</sequence>
<dbReference type="AlphaFoldDB" id="A0A9J6BZP1"/>
<keyword evidence="7 8" id="KW-0472">Membrane</keyword>
<evidence type="ECO:0000256" key="4">
    <source>
        <dbReference type="ARBA" id="ARBA00022597"/>
    </source>
</evidence>
<comment type="subcellular location">
    <subcellularLocation>
        <location evidence="1">Endomembrane system</location>
        <topology evidence="1">Multi-pass membrane protein</topology>
    </subcellularLocation>
</comment>
<feature type="transmembrane region" description="Helical" evidence="8">
    <location>
        <begin position="300"/>
        <end position="320"/>
    </location>
</feature>
<dbReference type="Proteomes" id="UP001107558">
    <property type="component" value="Chromosome 2"/>
</dbReference>
<organism evidence="9 10">
    <name type="scientific">Polypedilum vanderplanki</name>
    <name type="common">Sleeping chironomid midge</name>
    <dbReference type="NCBI Taxonomy" id="319348"/>
    <lineage>
        <taxon>Eukaryota</taxon>
        <taxon>Metazoa</taxon>
        <taxon>Ecdysozoa</taxon>
        <taxon>Arthropoda</taxon>
        <taxon>Hexapoda</taxon>
        <taxon>Insecta</taxon>
        <taxon>Pterygota</taxon>
        <taxon>Neoptera</taxon>
        <taxon>Endopterygota</taxon>
        <taxon>Diptera</taxon>
        <taxon>Nematocera</taxon>
        <taxon>Chironomoidea</taxon>
        <taxon>Chironomidae</taxon>
        <taxon>Chironominae</taxon>
        <taxon>Polypedilum</taxon>
        <taxon>Polypedilum</taxon>
    </lineage>
</organism>
<accession>A0A9J6BZP1</accession>
<feature type="transmembrane region" description="Helical" evidence="8">
    <location>
        <begin position="65"/>
        <end position="86"/>
    </location>
</feature>
<evidence type="ECO:0000256" key="2">
    <source>
        <dbReference type="ARBA" id="ARBA00010694"/>
    </source>
</evidence>
<reference evidence="9" key="1">
    <citation type="submission" date="2021-03" db="EMBL/GenBank/DDBJ databases">
        <title>Chromosome level genome of the anhydrobiotic midge Polypedilum vanderplanki.</title>
        <authorList>
            <person name="Yoshida Y."/>
            <person name="Kikawada T."/>
            <person name="Gusev O."/>
        </authorList>
    </citation>
    <scope>NUCLEOTIDE SEQUENCE</scope>
    <source>
        <strain evidence="9">NIAS01</strain>
        <tissue evidence="9">Whole body or cell culture</tissue>
    </source>
</reference>
<evidence type="ECO:0000313" key="10">
    <source>
        <dbReference type="Proteomes" id="UP001107558"/>
    </source>
</evidence>
<keyword evidence="10" id="KW-1185">Reference proteome</keyword>
<name>A0A9J6BZP1_POLVA</name>
<keyword evidence="6 8" id="KW-1133">Transmembrane helix</keyword>
<feature type="transmembrane region" description="Helical" evidence="8">
    <location>
        <begin position="92"/>
        <end position="114"/>
    </location>
</feature>
<evidence type="ECO:0000256" key="8">
    <source>
        <dbReference type="SAM" id="Phobius"/>
    </source>
</evidence>
<dbReference type="GO" id="GO:0000139">
    <property type="term" value="C:Golgi membrane"/>
    <property type="evidence" value="ECO:0007669"/>
    <property type="project" value="TreeGrafter"/>
</dbReference>
<keyword evidence="5 8" id="KW-0812">Transmembrane</keyword>
<evidence type="ECO:0000256" key="6">
    <source>
        <dbReference type="ARBA" id="ARBA00022989"/>
    </source>
</evidence>
<evidence type="ECO:0000256" key="5">
    <source>
        <dbReference type="ARBA" id="ARBA00022692"/>
    </source>
</evidence>
<feature type="transmembrane region" description="Helical" evidence="8">
    <location>
        <begin position="33"/>
        <end position="53"/>
    </location>
</feature>
<evidence type="ECO:0000256" key="1">
    <source>
        <dbReference type="ARBA" id="ARBA00004127"/>
    </source>
</evidence>
<feature type="transmembrane region" description="Helical" evidence="8">
    <location>
        <begin position="121"/>
        <end position="142"/>
    </location>
</feature>
<evidence type="ECO:0008006" key="11">
    <source>
        <dbReference type="Google" id="ProtNLM"/>
    </source>
</evidence>
<comment type="caution">
    <text evidence="9">The sequence shown here is derived from an EMBL/GenBank/DDBJ whole genome shotgun (WGS) entry which is preliminary data.</text>
</comment>
<proteinExistence type="inferred from homology"/>
<feature type="transmembrane region" description="Helical" evidence="8">
    <location>
        <begin position="262"/>
        <end position="280"/>
    </location>
</feature>
<feature type="transmembrane region" description="Helical" evidence="8">
    <location>
        <begin position="7"/>
        <end position="27"/>
    </location>
</feature>
<feature type="transmembrane region" description="Helical" evidence="8">
    <location>
        <begin position="162"/>
        <end position="185"/>
    </location>
</feature>
<evidence type="ECO:0000256" key="7">
    <source>
        <dbReference type="ARBA" id="ARBA00023136"/>
    </source>
</evidence>
<dbReference type="OrthoDB" id="999962at2759"/>
<keyword evidence="3" id="KW-0813">Transport</keyword>
<protein>
    <recommendedName>
        <fullName evidence="11">UDP-xylose and UDP-N-acetylglucosamine transporter</fullName>
    </recommendedName>
</protein>
<comment type="similarity">
    <text evidence="2">Belongs to the nucleotide-sugar transporter family. SLC35B subfamily.</text>
</comment>
<dbReference type="InterPro" id="IPR013657">
    <property type="entry name" value="SCL35B1-4/HUT1"/>
</dbReference>